<feature type="compositionally biased region" description="Polar residues" evidence="1">
    <location>
        <begin position="22"/>
        <end position="39"/>
    </location>
</feature>
<feature type="compositionally biased region" description="Polar residues" evidence="1">
    <location>
        <begin position="53"/>
        <end position="67"/>
    </location>
</feature>
<evidence type="ECO:0000313" key="3">
    <source>
        <dbReference type="Proteomes" id="UP000000763"/>
    </source>
</evidence>
<accession>Q69S30</accession>
<evidence type="ECO:0000256" key="1">
    <source>
        <dbReference type="SAM" id="MobiDB-lite"/>
    </source>
</evidence>
<dbReference type="Proteomes" id="UP000000763">
    <property type="component" value="Chromosome 7"/>
</dbReference>
<feature type="region of interest" description="Disordered" evidence="1">
    <location>
        <begin position="1"/>
        <end position="67"/>
    </location>
</feature>
<dbReference type="EMBL" id="AP005125">
    <property type="protein sequence ID" value="BAD30916.1"/>
    <property type="molecule type" value="Genomic_DNA"/>
</dbReference>
<evidence type="ECO:0000313" key="2">
    <source>
        <dbReference type="EMBL" id="BAD30916.1"/>
    </source>
</evidence>
<name>Q69S30_ORYSJ</name>
<organism evidence="2 3">
    <name type="scientific">Oryza sativa subsp. japonica</name>
    <name type="common">Rice</name>
    <dbReference type="NCBI Taxonomy" id="39947"/>
    <lineage>
        <taxon>Eukaryota</taxon>
        <taxon>Viridiplantae</taxon>
        <taxon>Streptophyta</taxon>
        <taxon>Embryophyta</taxon>
        <taxon>Tracheophyta</taxon>
        <taxon>Spermatophyta</taxon>
        <taxon>Magnoliopsida</taxon>
        <taxon>Liliopsida</taxon>
        <taxon>Poales</taxon>
        <taxon>Poaceae</taxon>
        <taxon>BOP clade</taxon>
        <taxon>Oryzoideae</taxon>
        <taxon>Oryzeae</taxon>
        <taxon>Oryzinae</taxon>
        <taxon>Oryza</taxon>
        <taxon>Oryza sativa</taxon>
    </lineage>
</organism>
<reference evidence="3" key="1">
    <citation type="journal article" date="2005" name="Nature">
        <title>The map-based sequence of the rice genome.</title>
        <authorList>
            <consortium name="International rice genome sequencing project (IRGSP)"/>
            <person name="Matsumoto T."/>
            <person name="Wu J."/>
            <person name="Kanamori H."/>
            <person name="Katayose Y."/>
            <person name="Fujisawa M."/>
            <person name="Namiki N."/>
            <person name="Mizuno H."/>
            <person name="Yamamoto K."/>
            <person name="Antonio B.A."/>
            <person name="Baba T."/>
            <person name="Sakata K."/>
            <person name="Nagamura Y."/>
            <person name="Aoki H."/>
            <person name="Arikawa K."/>
            <person name="Arita K."/>
            <person name="Bito T."/>
            <person name="Chiden Y."/>
            <person name="Fujitsuka N."/>
            <person name="Fukunaka R."/>
            <person name="Hamada M."/>
            <person name="Harada C."/>
            <person name="Hayashi A."/>
            <person name="Hijishita S."/>
            <person name="Honda M."/>
            <person name="Hosokawa S."/>
            <person name="Ichikawa Y."/>
            <person name="Idonuma A."/>
            <person name="Iijima M."/>
            <person name="Ikeda M."/>
            <person name="Ikeno M."/>
            <person name="Ito K."/>
            <person name="Ito S."/>
            <person name="Ito T."/>
            <person name="Ito Y."/>
            <person name="Ito Y."/>
            <person name="Iwabuchi A."/>
            <person name="Kamiya K."/>
            <person name="Karasawa W."/>
            <person name="Kurita K."/>
            <person name="Katagiri S."/>
            <person name="Kikuta A."/>
            <person name="Kobayashi H."/>
            <person name="Kobayashi N."/>
            <person name="Machita K."/>
            <person name="Maehara T."/>
            <person name="Masukawa M."/>
            <person name="Mizubayashi T."/>
            <person name="Mukai Y."/>
            <person name="Nagasaki H."/>
            <person name="Nagata Y."/>
            <person name="Naito S."/>
            <person name="Nakashima M."/>
            <person name="Nakama Y."/>
            <person name="Nakamichi Y."/>
            <person name="Nakamura M."/>
            <person name="Meguro A."/>
            <person name="Negishi M."/>
            <person name="Ohta I."/>
            <person name="Ohta T."/>
            <person name="Okamoto M."/>
            <person name="Ono N."/>
            <person name="Saji S."/>
            <person name="Sakaguchi M."/>
            <person name="Sakai K."/>
            <person name="Shibata M."/>
            <person name="Shimokawa T."/>
            <person name="Song J."/>
            <person name="Takazaki Y."/>
            <person name="Terasawa K."/>
            <person name="Tsugane M."/>
            <person name="Tsuji K."/>
            <person name="Ueda S."/>
            <person name="Waki K."/>
            <person name="Yamagata H."/>
            <person name="Yamamoto M."/>
            <person name="Yamamoto S."/>
            <person name="Yamane H."/>
            <person name="Yoshiki S."/>
            <person name="Yoshihara R."/>
            <person name="Yukawa K."/>
            <person name="Zhong H."/>
            <person name="Yano M."/>
            <person name="Yuan Q."/>
            <person name="Ouyang S."/>
            <person name="Liu J."/>
            <person name="Jones K.M."/>
            <person name="Gansberger K."/>
            <person name="Moffat K."/>
            <person name="Hill J."/>
            <person name="Bera J."/>
            <person name="Fadrosh D."/>
            <person name="Jin S."/>
            <person name="Johri S."/>
            <person name="Kim M."/>
            <person name="Overton L."/>
            <person name="Reardon M."/>
            <person name="Tsitrin T."/>
            <person name="Vuong H."/>
            <person name="Weaver B."/>
            <person name="Ciecko A."/>
            <person name="Tallon L."/>
            <person name="Jackson J."/>
            <person name="Pai G."/>
            <person name="Aken S.V."/>
            <person name="Utterback T."/>
            <person name="Reidmuller S."/>
            <person name="Feldblyum T."/>
            <person name="Hsiao J."/>
            <person name="Zismann V."/>
            <person name="Iobst S."/>
            <person name="de Vazeille A.R."/>
            <person name="Buell C.R."/>
            <person name="Ying K."/>
            <person name="Li Y."/>
            <person name="Lu T."/>
            <person name="Huang Y."/>
            <person name="Zhao Q."/>
            <person name="Feng Q."/>
            <person name="Zhang L."/>
            <person name="Zhu J."/>
            <person name="Weng Q."/>
            <person name="Mu J."/>
            <person name="Lu Y."/>
            <person name="Fan D."/>
            <person name="Liu Y."/>
            <person name="Guan J."/>
            <person name="Zhang Y."/>
            <person name="Yu S."/>
            <person name="Liu X."/>
            <person name="Zhang Y."/>
            <person name="Hong G."/>
            <person name="Han B."/>
            <person name="Choisne N."/>
            <person name="Demange N."/>
            <person name="Orjeda G."/>
            <person name="Samain S."/>
            <person name="Cattolico L."/>
            <person name="Pelletier E."/>
            <person name="Couloux A."/>
            <person name="Segurens B."/>
            <person name="Wincker P."/>
            <person name="D'Hont A."/>
            <person name="Scarpelli C."/>
            <person name="Weissenbach J."/>
            <person name="Salanoubat M."/>
            <person name="Quetier F."/>
            <person name="Yu Y."/>
            <person name="Kim H.R."/>
            <person name="Rambo T."/>
            <person name="Currie J."/>
            <person name="Collura K."/>
            <person name="Luo M."/>
            <person name="Yang T."/>
            <person name="Ammiraju J.S.S."/>
            <person name="Engler F."/>
            <person name="Soderlund C."/>
            <person name="Wing R.A."/>
            <person name="Palmer L.E."/>
            <person name="de la Bastide M."/>
            <person name="Spiegel L."/>
            <person name="Nascimento L."/>
            <person name="Zutavern T."/>
            <person name="O'Shaughnessy A."/>
            <person name="Dike S."/>
            <person name="Dedhia N."/>
            <person name="Preston R."/>
            <person name="Balija V."/>
            <person name="McCombie W.R."/>
            <person name="Chow T."/>
            <person name="Chen H."/>
            <person name="Chung M."/>
            <person name="Chen C."/>
            <person name="Shaw J."/>
            <person name="Wu H."/>
            <person name="Hsiao K."/>
            <person name="Chao Y."/>
            <person name="Chu M."/>
            <person name="Cheng C."/>
            <person name="Hour A."/>
            <person name="Lee P."/>
            <person name="Lin S."/>
            <person name="Lin Y."/>
            <person name="Liou J."/>
            <person name="Liu S."/>
            <person name="Hsing Y."/>
            <person name="Raghuvanshi S."/>
            <person name="Mohanty A."/>
            <person name="Bharti A.K."/>
            <person name="Gaur A."/>
            <person name="Gupta V."/>
            <person name="Kumar D."/>
            <person name="Ravi V."/>
            <person name="Vij S."/>
            <person name="Kapur A."/>
            <person name="Khurana P."/>
            <person name="Khurana P."/>
            <person name="Khurana J.P."/>
            <person name="Tyagi A.K."/>
            <person name="Gaikwad K."/>
            <person name="Singh A."/>
            <person name="Dalal V."/>
            <person name="Srivastava S."/>
            <person name="Dixit A."/>
            <person name="Pal A.K."/>
            <person name="Ghazi I.A."/>
            <person name="Yadav M."/>
            <person name="Pandit A."/>
            <person name="Bhargava A."/>
            <person name="Sureshbabu K."/>
            <person name="Batra K."/>
            <person name="Sharma T.R."/>
            <person name="Mohapatra T."/>
            <person name="Singh N.K."/>
            <person name="Messing J."/>
            <person name="Nelson A.B."/>
            <person name="Fuks G."/>
            <person name="Kavchok S."/>
            <person name="Keizer G."/>
            <person name="Linton E."/>
            <person name="Llaca V."/>
            <person name="Song R."/>
            <person name="Tanyolac B."/>
            <person name="Young S."/>
            <person name="Ho-Il K."/>
            <person name="Hahn J.H."/>
            <person name="Sangsakoo G."/>
            <person name="Vanavichit A."/>
            <person name="de Mattos Luiz.A.T."/>
            <person name="Zimmer P.D."/>
            <person name="Malone G."/>
            <person name="Dellagostin O."/>
            <person name="de Oliveira A.C."/>
            <person name="Bevan M."/>
            <person name="Bancroft I."/>
            <person name="Minx P."/>
            <person name="Cordum H."/>
            <person name="Wilson R."/>
            <person name="Cheng Z."/>
            <person name="Jin W."/>
            <person name="Jiang J."/>
            <person name="Leong S.A."/>
            <person name="Iwama H."/>
            <person name="Gojobori T."/>
            <person name="Itoh T."/>
            <person name="Niimura Y."/>
            <person name="Fujii Y."/>
            <person name="Habara T."/>
            <person name="Sakai H."/>
            <person name="Sato Y."/>
            <person name="Wilson G."/>
            <person name="Kumar K."/>
            <person name="McCouch S."/>
            <person name="Juretic N."/>
            <person name="Hoen D."/>
            <person name="Wright S."/>
            <person name="Bruskiewich R."/>
            <person name="Bureau T."/>
            <person name="Miyao A."/>
            <person name="Hirochika H."/>
            <person name="Nishikawa T."/>
            <person name="Kadowaki K."/>
            <person name="Sugiura M."/>
            <person name="Burr B."/>
            <person name="Sasaki T."/>
        </authorList>
    </citation>
    <scope>NUCLEOTIDE SEQUENCE [LARGE SCALE GENOMIC DNA]</scope>
    <source>
        <strain evidence="3">cv. Nipponbare</strain>
    </source>
</reference>
<feature type="region of interest" description="Disordered" evidence="1">
    <location>
        <begin position="86"/>
        <end position="124"/>
    </location>
</feature>
<proteinExistence type="predicted"/>
<dbReference type="AlphaFoldDB" id="Q69S30"/>
<sequence>MLDIARPSFGIGRPDATKHSTPKGSSLPTLAKSAHQQARSWPLHSPTHGLRRSTCSTDGGGKSCTSKSLSYVRWTSSRHAITHPDDANAEAECPRPHPPLSPPPPHGDVARTPTVTTTTTGREMQSCRTYDPGIFTTRRSVDGNELDAGVSTYHWPAAPHQVTDQLTMLKSSMHGRTGGTATVVMDGNVERGGGARLSTVHRVEELKCRSSGVNRLRSVNHTLDAEGAA</sequence>
<gene>
    <name evidence="2" type="primary">OSJNBa0058I18.38</name>
</gene>
<protein>
    <submittedName>
        <fullName evidence="2">Uncharacterized protein</fullName>
    </submittedName>
</protein>
<feature type="compositionally biased region" description="Pro residues" evidence="1">
    <location>
        <begin position="96"/>
        <end position="106"/>
    </location>
</feature>
<reference evidence="3" key="2">
    <citation type="journal article" date="2008" name="Nucleic Acids Res.">
        <title>The rice annotation project database (RAP-DB): 2008 update.</title>
        <authorList>
            <consortium name="The rice annotation project (RAP)"/>
        </authorList>
    </citation>
    <scope>GENOME REANNOTATION</scope>
    <source>
        <strain evidence="3">cv. Nipponbare</strain>
    </source>
</reference>